<keyword evidence="3" id="KW-1185">Reference proteome</keyword>
<reference evidence="3" key="1">
    <citation type="submission" date="2013-09" db="EMBL/GenBank/DDBJ databases">
        <authorList>
            <person name="Zeng Z."/>
            <person name="Chen C."/>
        </authorList>
    </citation>
    <scope>NUCLEOTIDE SEQUENCE [LARGE SCALE GENOMIC DNA]</scope>
    <source>
        <strain evidence="3">DK69</strain>
    </source>
</reference>
<keyword evidence="1" id="KW-0812">Transmembrane</keyword>
<gene>
    <name evidence="2" type="ORF">Q767_09400</name>
</gene>
<dbReference type="Proteomes" id="UP000030149">
    <property type="component" value="Unassembled WGS sequence"/>
</dbReference>
<dbReference type="eggNOG" id="ENOG5033FDX">
    <property type="taxonomic scope" value="Bacteria"/>
</dbReference>
<evidence type="ECO:0000313" key="3">
    <source>
        <dbReference type="Proteomes" id="UP000030149"/>
    </source>
</evidence>
<dbReference type="RefSeq" id="WP_023574754.1">
    <property type="nucleotide sequence ID" value="NZ_AVCS01000028.1"/>
</dbReference>
<protein>
    <submittedName>
        <fullName evidence="2">Uncharacterized protein</fullName>
    </submittedName>
</protein>
<evidence type="ECO:0000256" key="1">
    <source>
        <dbReference type="SAM" id="Phobius"/>
    </source>
</evidence>
<sequence length="77" mass="8727">MTLKTKSLLYNFLGFALLFIIVRFVAATFTNLSGFWLPLTAAVAASILAPKFQVIKTHEGEKMFMKWLFIKGVKEVK</sequence>
<accession>V6S0R1</accession>
<name>V6S0R1_9FLAO</name>
<proteinExistence type="predicted"/>
<dbReference type="STRING" id="1107311.Q767_09400"/>
<dbReference type="PATRIC" id="fig|1107311.3.peg.2760"/>
<feature type="transmembrane region" description="Helical" evidence="1">
    <location>
        <begin position="7"/>
        <end position="29"/>
    </location>
</feature>
<dbReference type="EMBL" id="JRLZ01000008">
    <property type="protein sequence ID" value="KGO95887.1"/>
    <property type="molecule type" value="Genomic_DNA"/>
</dbReference>
<feature type="transmembrane region" description="Helical" evidence="1">
    <location>
        <begin position="35"/>
        <end position="55"/>
    </location>
</feature>
<comment type="caution">
    <text evidence="2">The sequence shown here is derived from an EMBL/GenBank/DDBJ whole genome shotgun (WGS) entry which is preliminary data.</text>
</comment>
<keyword evidence="1" id="KW-1133">Transmembrane helix</keyword>
<evidence type="ECO:0000313" key="2">
    <source>
        <dbReference type="EMBL" id="KGO95887.1"/>
    </source>
</evidence>
<keyword evidence="1" id="KW-0472">Membrane</keyword>
<reference evidence="2 3" key="2">
    <citation type="journal article" date="2015" name="Stand. Genomic Sci.">
        <title>High quality draft genomic sequence of Flavobacterium enshiense DK69(T) and comparison among Flavobacterium genomes.</title>
        <authorList>
            <person name="Zeng Z."/>
            <person name="Chen C."/>
            <person name="Du H."/>
            <person name="Wang G."/>
            <person name="Li M."/>
        </authorList>
    </citation>
    <scope>NUCLEOTIDE SEQUENCE [LARGE SCALE GENOMIC DNA]</scope>
    <source>
        <strain evidence="2 3">DK69</strain>
    </source>
</reference>
<dbReference type="OrthoDB" id="1179771at2"/>
<organism evidence="2 3">
    <name type="scientific">Flavobacterium enshiense DK69</name>
    <dbReference type="NCBI Taxonomy" id="1107311"/>
    <lineage>
        <taxon>Bacteria</taxon>
        <taxon>Pseudomonadati</taxon>
        <taxon>Bacteroidota</taxon>
        <taxon>Flavobacteriia</taxon>
        <taxon>Flavobacteriales</taxon>
        <taxon>Flavobacteriaceae</taxon>
        <taxon>Flavobacterium</taxon>
    </lineage>
</organism>
<dbReference type="AlphaFoldDB" id="V6S0R1"/>